<protein>
    <submittedName>
        <fullName evidence="1">Uncharacterized protein</fullName>
    </submittedName>
</protein>
<dbReference type="AlphaFoldDB" id="A0A7S2CRK4"/>
<name>A0A7S2CRK4_9STRA</name>
<proteinExistence type="predicted"/>
<dbReference type="EMBL" id="HBGS01031376">
    <property type="protein sequence ID" value="CAD9431110.1"/>
    <property type="molecule type" value="Transcribed_RNA"/>
</dbReference>
<gene>
    <name evidence="1" type="ORF">DSPE1174_LOCUS16047</name>
</gene>
<accession>A0A7S2CRK4</accession>
<evidence type="ECO:0000313" key="1">
    <source>
        <dbReference type="EMBL" id="CAD9431110.1"/>
    </source>
</evidence>
<reference evidence="1" key="1">
    <citation type="submission" date="2021-01" db="EMBL/GenBank/DDBJ databases">
        <authorList>
            <person name="Corre E."/>
            <person name="Pelletier E."/>
            <person name="Niang G."/>
            <person name="Scheremetjew M."/>
            <person name="Finn R."/>
            <person name="Kale V."/>
            <person name="Holt S."/>
            <person name="Cochrane G."/>
            <person name="Meng A."/>
            <person name="Brown T."/>
            <person name="Cohen L."/>
        </authorList>
    </citation>
    <scope>NUCLEOTIDE SEQUENCE</scope>
    <source>
        <strain evidence="1">CCMP1381</strain>
    </source>
</reference>
<sequence length="214" mass="24488">MTQIPKVVYHWKVKDFRGSSIVDLHTLTKRAPELFAGNQAKYDTSTLRKHMLTNNIVPNLGCLWNGAVQTSTIHPQAIVDAKRRHGIPVGEITEYFVIPVQRLLNDPDVKKMAHWNFPAMTPVRKLGFLFNMQQFGGFFGTWNVDDWPVLDQHYLDTTFENLSELTPFAEESYKEWGESYARGETPQVLTYQGLPHVFVLGEINIDGLDVIKVQ</sequence>
<organism evidence="1">
    <name type="scientific">Octactis speculum</name>
    <dbReference type="NCBI Taxonomy" id="3111310"/>
    <lineage>
        <taxon>Eukaryota</taxon>
        <taxon>Sar</taxon>
        <taxon>Stramenopiles</taxon>
        <taxon>Ochrophyta</taxon>
        <taxon>Dictyochophyceae</taxon>
        <taxon>Dictyochales</taxon>
        <taxon>Dictyochaceae</taxon>
        <taxon>Octactis</taxon>
    </lineage>
</organism>